<feature type="transmembrane region" description="Helical" evidence="7">
    <location>
        <begin position="292"/>
        <end position="312"/>
    </location>
</feature>
<evidence type="ECO:0000256" key="5">
    <source>
        <dbReference type="ARBA" id="ARBA00022989"/>
    </source>
</evidence>
<name>A0A1P8K233_9BURK</name>
<dbReference type="KEGG" id="rhy:RD110_25055"/>
<reference evidence="8 9" key="1">
    <citation type="submission" date="2017-01" db="EMBL/GenBank/DDBJ databases">
        <authorList>
            <person name="Mah S.A."/>
            <person name="Swanson W.J."/>
            <person name="Moy G.W."/>
            <person name="Vacquier V.D."/>
        </authorList>
    </citation>
    <scope>NUCLEOTIDE SEQUENCE [LARGE SCALE GENOMIC DNA]</scope>
    <source>
        <strain evidence="8 9">DCY110</strain>
    </source>
</reference>
<keyword evidence="6 7" id="KW-0472">Membrane</keyword>
<feature type="transmembrane region" description="Helical" evidence="7">
    <location>
        <begin position="6"/>
        <end position="22"/>
    </location>
</feature>
<dbReference type="AlphaFoldDB" id="A0A1P8K233"/>
<dbReference type="InterPro" id="IPR004776">
    <property type="entry name" value="Mem_transp_PIN-like"/>
</dbReference>
<dbReference type="EMBL" id="CP019236">
    <property type="protein sequence ID" value="APW40068.1"/>
    <property type="molecule type" value="Genomic_DNA"/>
</dbReference>
<feature type="transmembrane region" description="Helical" evidence="7">
    <location>
        <begin position="235"/>
        <end position="254"/>
    </location>
</feature>
<protein>
    <submittedName>
        <fullName evidence="8">Permease</fullName>
    </submittedName>
</protein>
<dbReference type="OrthoDB" id="3435874at2"/>
<dbReference type="STRING" id="1842727.RD110_25055"/>
<evidence type="ECO:0000256" key="1">
    <source>
        <dbReference type="ARBA" id="ARBA00004141"/>
    </source>
</evidence>
<keyword evidence="2" id="KW-0813">Transport</keyword>
<gene>
    <name evidence="8" type="ORF">RD110_25055</name>
</gene>
<dbReference type="RefSeq" id="WP_076203275.1">
    <property type="nucleotide sequence ID" value="NZ_CP019236.1"/>
</dbReference>
<evidence type="ECO:0000256" key="7">
    <source>
        <dbReference type="SAM" id="Phobius"/>
    </source>
</evidence>
<dbReference type="GO" id="GO:0055085">
    <property type="term" value="P:transmembrane transport"/>
    <property type="evidence" value="ECO:0007669"/>
    <property type="project" value="InterPro"/>
</dbReference>
<keyword evidence="9" id="KW-1185">Reference proteome</keyword>
<keyword evidence="3" id="KW-1003">Cell membrane</keyword>
<feature type="transmembrane region" description="Helical" evidence="7">
    <location>
        <begin position="201"/>
        <end position="223"/>
    </location>
</feature>
<evidence type="ECO:0000256" key="2">
    <source>
        <dbReference type="ARBA" id="ARBA00022448"/>
    </source>
</evidence>
<feature type="transmembrane region" description="Helical" evidence="7">
    <location>
        <begin position="260"/>
        <end position="280"/>
    </location>
</feature>
<dbReference type="Pfam" id="PF03547">
    <property type="entry name" value="Mem_trans"/>
    <property type="match status" value="1"/>
</dbReference>
<keyword evidence="5 7" id="KW-1133">Transmembrane helix</keyword>
<sequence length="320" mass="33994">MFQILNLTAPIYLIIAVGFLAVRHGLFSKDDTRVMGRFVIQFCVPALIFRALSQRSLHDVLNAPYLIAYALGSVGVSLGMMAYAYKRRGHAMPMAAMQGLGVSASNSAFIGYPILTQTIGPAMAGVGLALSMIIENLVALPLALAMADSGGHDGSGRQRWHQTLARTLRGLLKNPMIIAILAGFAFAMLNVQLPEVLSRTVQIVATAASPVALFVIGGSLVGLKLGGVRRDIANVAVGKLVLHPLAVFCVLWLLPPLDPQLRIAAVVLAGMPMLSMYPVVAQRYHGEGFCAAALLVTTVASFVSISLLLWGMHAVLGWTP</sequence>
<proteinExistence type="predicted"/>
<evidence type="ECO:0000313" key="9">
    <source>
        <dbReference type="Proteomes" id="UP000186609"/>
    </source>
</evidence>
<evidence type="ECO:0000256" key="4">
    <source>
        <dbReference type="ARBA" id="ARBA00022692"/>
    </source>
</evidence>
<feature type="transmembrane region" description="Helical" evidence="7">
    <location>
        <begin position="168"/>
        <end position="189"/>
    </location>
</feature>
<dbReference type="PANTHER" id="PTHR36838:SF3">
    <property type="entry name" value="TRANSPORTER AUXIN EFFLUX CARRIER EC FAMILY"/>
    <property type="match status" value="1"/>
</dbReference>
<organism evidence="8 9">
    <name type="scientific">Rhodoferax koreensis</name>
    <dbReference type="NCBI Taxonomy" id="1842727"/>
    <lineage>
        <taxon>Bacteria</taxon>
        <taxon>Pseudomonadati</taxon>
        <taxon>Pseudomonadota</taxon>
        <taxon>Betaproteobacteria</taxon>
        <taxon>Burkholderiales</taxon>
        <taxon>Comamonadaceae</taxon>
        <taxon>Rhodoferax</taxon>
    </lineage>
</organism>
<dbReference type="Proteomes" id="UP000186609">
    <property type="component" value="Chromosome"/>
</dbReference>
<evidence type="ECO:0000313" key="8">
    <source>
        <dbReference type="EMBL" id="APW40068.1"/>
    </source>
</evidence>
<feature type="transmembrane region" description="Helical" evidence="7">
    <location>
        <begin position="65"/>
        <end position="85"/>
    </location>
</feature>
<comment type="subcellular location">
    <subcellularLocation>
        <location evidence="1">Membrane</location>
        <topology evidence="1">Multi-pass membrane protein</topology>
    </subcellularLocation>
</comment>
<accession>A0A1P8K233</accession>
<dbReference type="PANTHER" id="PTHR36838">
    <property type="entry name" value="AUXIN EFFLUX CARRIER FAMILY PROTEIN"/>
    <property type="match status" value="1"/>
</dbReference>
<evidence type="ECO:0000256" key="3">
    <source>
        <dbReference type="ARBA" id="ARBA00022475"/>
    </source>
</evidence>
<feature type="transmembrane region" description="Helical" evidence="7">
    <location>
        <begin position="34"/>
        <end position="53"/>
    </location>
</feature>
<dbReference type="GO" id="GO:0016020">
    <property type="term" value="C:membrane"/>
    <property type="evidence" value="ECO:0007669"/>
    <property type="project" value="UniProtKB-SubCell"/>
</dbReference>
<keyword evidence="4 7" id="KW-0812">Transmembrane</keyword>
<evidence type="ECO:0000256" key="6">
    <source>
        <dbReference type="ARBA" id="ARBA00023136"/>
    </source>
</evidence>